<sequence length="295" mass="33958">MSDKNSQNCNKINKKGFFSVLLNQIFHDEPKNREELLLLIRDSEQNELIDQDTCDMLEGVMHIVKKRIKEIMIPRTQMVILKLEFNLNQCLDVIIESAHSRFPVMSHDHTYVEGVLIAKDLLPFMQNSKKVFCIQSIIRPVVVVPESKYVDRMLKEFRATRNHMAIVIDEFGAVSGLVTIEDILELIVGEIDDEYDDIETLNIRRLKKCTFSIKALTAIKEFNETFNTNFNDDEVDTIGGLVMKAFGYLPIKGESINIDGYIFKISIADSRKVIQIYVTIPENKIPILEKNQKSD</sequence>
<evidence type="ECO:0000256" key="9">
    <source>
        <dbReference type="PROSITE-ProRule" id="PRU00703"/>
    </source>
</evidence>
<dbReference type="eggNOG" id="COG4535">
    <property type="taxonomic scope" value="Bacteria"/>
</dbReference>
<keyword evidence="6" id="KW-0170">Cobalt</keyword>
<dbReference type="Gene3D" id="3.10.580.10">
    <property type="entry name" value="CBS-domain"/>
    <property type="match status" value="1"/>
</dbReference>
<evidence type="ECO:0000256" key="6">
    <source>
        <dbReference type="ARBA" id="ARBA00023285"/>
    </source>
</evidence>
<dbReference type="AlphaFoldDB" id="G2LPT4"/>
<dbReference type="InterPro" id="IPR036318">
    <property type="entry name" value="FAD-bd_PCMH-like_sf"/>
</dbReference>
<keyword evidence="3" id="KW-0677">Repeat</keyword>
<keyword evidence="4" id="KW-0460">Magnesium</keyword>
<name>G2LPT4_BUCUM</name>
<dbReference type="FunFam" id="3.10.580.10:FF:000002">
    <property type="entry name" value="Magnesium/cobalt efflux protein CorC"/>
    <property type="match status" value="1"/>
</dbReference>
<comment type="similarity">
    <text evidence="1">Belongs to the UPF0053 family.</text>
</comment>
<dbReference type="SUPFAM" id="SSF54631">
    <property type="entry name" value="CBS-domain pair"/>
    <property type="match status" value="1"/>
</dbReference>
<gene>
    <name evidence="11" type="primary">ybeX</name>
    <name evidence="11" type="ORF">BUAMB_418</name>
</gene>
<dbReference type="Proteomes" id="UP000006139">
    <property type="component" value="Chromosome"/>
</dbReference>
<evidence type="ECO:0000259" key="10">
    <source>
        <dbReference type="PROSITE" id="PS51371"/>
    </source>
</evidence>
<feature type="domain" description="CBS" evidence="10">
    <location>
        <begin position="72"/>
        <end position="131"/>
    </location>
</feature>
<evidence type="ECO:0000313" key="11">
    <source>
        <dbReference type="EMBL" id="AEO08221.1"/>
    </source>
</evidence>
<feature type="domain" description="CBS" evidence="10">
    <location>
        <begin position="137"/>
        <end position="194"/>
    </location>
</feature>
<organism evidence="11 12">
    <name type="scientific">Buchnera aphidicola str. Ua</name>
    <name type="common">Uroleucon ambrosiae</name>
    <dbReference type="NCBI Taxonomy" id="1005057"/>
    <lineage>
        <taxon>Bacteria</taxon>
        <taxon>Pseudomonadati</taxon>
        <taxon>Pseudomonadota</taxon>
        <taxon>Gammaproteobacteria</taxon>
        <taxon>Enterobacterales</taxon>
        <taxon>Erwiniaceae</taxon>
        <taxon>Buchnera</taxon>
    </lineage>
</organism>
<dbReference type="Pfam" id="PF21917">
    <property type="entry name" value="NMB0537_N"/>
    <property type="match status" value="1"/>
</dbReference>
<evidence type="ECO:0000256" key="4">
    <source>
        <dbReference type="ARBA" id="ARBA00022842"/>
    </source>
</evidence>
<evidence type="ECO:0000256" key="7">
    <source>
        <dbReference type="ARBA" id="ARBA00037273"/>
    </source>
</evidence>
<dbReference type="InterPro" id="IPR000644">
    <property type="entry name" value="CBS_dom"/>
</dbReference>
<dbReference type="STRING" id="1005057.BUAMB_418"/>
<protein>
    <recommendedName>
        <fullName evidence="8">Magnesium and cobalt efflux protein CorC</fullName>
    </recommendedName>
</protein>
<evidence type="ECO:0000256" key="5">
    <source>
        <dbReference type="ARBA" id="ARBA00023122"/>
    </source>
</evidence>
<dbReference type="Gene3D" id="3.30.465.10">
    <property type="match status" value="1"/>
</dbReference>
<comment type="function">
    <text evidence="7">Plays a role in the transport of magnesium and cobalt ions.</text>
</comment>
<dbReference type="Pfam" id="PF00571">
    <property type="entry name" value="CBS"/>
    <property type="match status" value="2"/>
</dbReference>
<dbReference type="PROSITE" id="PS51371">
    <property type="entry name" value="CBS"/>
    <property type="match status" value="2"/>
</dbReference>
<dbReference type="KEGG" id="buh:BUAMB_418"/>
<dbReference type="InterPro" id="IPR046342">
    <property type="entry name" value="CBS_dom_sf"/>
</dbReference>
<evidence type="ECO:0000256" key="1">
    <source>
        <dbReference type="ARBA" id="ARBA00006337"/>
    </source>
</evidence>
<dbReference type="PATRIC" id="fig|1005057.4.peg.398"/>
<dbReference type="InterPro" id="IPR054115">
    <property type="entry name" value="CorC_N"/>
</dbReference>
<dbReference type="NCBIfam" id="NF011675">
    <property type="entry name" value="PRK15094.1"/>
    <property type="match status" value="1"/>
</dbReference>
<dbReference type="Pfam" id="PF03471">
    <property type="entry name" value="CorC_HlyC"/>
    <property type="match status" value="1"/>
</dbReference>
<dbReference type="SUPFAM" id="SSF56176">
    <property type="entry name" value="FAD-binding/transporter-associated domain-like"/>
    <property type="match status" value="1"/>
</dbReference>
<dbReference type="RefSeq" id="WP_014500125.1">
    <property type="nucleotide sequence ID" value="NC_017259.1"/>
</dbReference>
<dbReference type="PANTHER" id="PTHR22777:SF27">
    <property type="entry name" value="MAGNESIUM AND COBALT EFFLUX PROTEIN CORC"/>
    <property type="match status" value="1"/>
</dbReference>
<dbReference type="EMBL" id="CP002648">
    <property type="protein sequence ID" value="AEO08221.1"/>
    <property type="molecule type" value="Genomic_DNA"/>
</dbReference>
<dbReference type="OrthoDB" id="9797674at2"/>
<evidence type="ECO:0000256" key="3">
    <source>
        <dbReference type="ARBA" id="ARBA00022737"/>
    </source>
</evidence>
<evidence type="ECO:0000313" key="12">
    <source>
        <dbReference type="Proteomes" id="UP000006139"/>
    </source>
</evidence>
<keyword evidence="5 9" id="KW-0129">CBS domain</keyword>
<reference evidence="11 12" key="1">
    <citation type="journal article" date="2011" name="PLoS Genet.">
        <title>Sequence conservation and functional constraint on intergenic spacers in reduced genomes of the obligate symbiont buchnera.</title>
        <authorList>
            <person name="Degnan P.H."/>
            <person name="Ochman H."/>
            <person name="Moran N.A."/>
        </authorList>
    </citation>
    <scope>NUCLEOTIDE SEQUENCE [LARGE SCALE GENOMIC DNA]</scope>
    <source>
        <strain evidence="11 12">Ua</strain>
    </source>
</reference>
<dbReference type="SMART" id="SM01091">
    <property type="entry name" value="CorC_HlyC"/>
    <property type="match status" value="1"/>
</dbReference>
<evidence type="ECO:0000256" key="2">
    <source>
        <dbReference type="ARBA" id="ARBA00022448"/>
    </source>
</evidence>
<keyword evidence="2" id="KW-0813">Transport</keyword>
<accession>G2LPT4</accession>
<dbReference type="InterPro" id="IPR005170">
    <property type="entry name" value="Transptr-assoc_dom"/>
</dbReference>
<dbReference type="GO" id="GO:0050660">
    <property type="term" value="F:flavin adenine dinucleotide binding"/>
    <property type="evidence" value="ECO:0007669"/>
    <property type="project" value="InterPro"/>
</dbReference>
<dbReference type="GO" id="GO:0005886">
    <property type="term" value="C:plasma membrane"/>
    <property type="evidence" value="ECO:0007669"/>
    <property type="project" value="TreeGrafter"/>
</dbReference>
<proteinExistence type="inferred from homology"/>
<evidence type="ECO:0000256" key="8">
    <source>
        <dbReference type="ARBA" id="ARBA00040729"/>
    </source>
</evidence>
<dbReference type="InterPro" id="IPR044751">
    <property type="entry name" value="Ion_transp-like_CBS"/>
</dbReference>
<dbReference type="PANTHER" id="PTHR22777">
    <property type="entry name" value="HEMOLYSIN-RELATED"/>
    <property type="match status" value="1"/>
</dbReference>
<dbReference type="CDD" id="cd04590">
    <property type="entry name" value="CBS_pair_CorC_HlyC_assoc"/>
    <property type="match status" value="1"/>
</dbReference>
<dbReference type="InterPro" id="IPR016169">
    <property type="entry name" value="FAD-bd_PCMH_sub2"/>
</dbReference>
<dbReference type="HOGENOM" id="CLU_015237_3_0_6"/>